<reference evidence="3" key="3">
    <citation type="submission" date="2015-04" db="UniProtKB">
        <authorList>
            <consortium name="EnsemblPlants"/>
        </authorList>
    </citation>
    <scope>IDENTIFICATION</scope>
    <source>
        <strain evidence="3">cv. Jemalong A17</strain>
    </source>
</reference>
<organism evidence="2 4">
    <name type="scientific">Medicago truncatula</name>
    <name type="common">Barrel medic</name>
    <name type="synonym">Medicago tribuloides</name>
    <dbReference type="NCBI Taxonomy" id="3880"/>
    <lineage>
        <taxon>Eukaryota</taxon>
        <taxon>Viridiplantae</taxon>
        <taxon>Streptophyta</taxon>
        <taxon>Embryophyta</taxon>
        <taxon>Tracheophyta</taxon>
        <taxon>Spermatophyta</taxon>
        <taxon>Magnoliopsida</taxon>
        <taxon>eudicotyledons</taxon>
        <taxon>Gunneridae</taxon>
        <taxon>Pentapetalae</taxon>
        <taxon>rosids</taxon>
        <taxon>fabids</taxon>
        <taxon>Fabales</taxon>
        <taxon>Fabaceae</taxon>
        <taxon>Papilionoideae</taxon>
        <taxon>50 kb inversion clade</taxon>
        <taxon>NPAAA clade</taxon>
        <taxon>Hologalegina</taxon>
        <taxon>IRL clade</taxon>
        <taxon>Trifolieae</taxon>
        <taxon>Medicago</taxon>
    </lineage>
</organism>
<proteinExistence type="predicted"/>
<keyword evidence="4" id="KW-1185">Reference proteome</keyword>
<gene>
    <name evidence="2" type="ordered locus">MTR_7g083035</name>
</gene>
<evidence type="ECO:0000313" key="3">
    <source>
        <dbReference type="EnsemblPlants" id="KEH23470"/>
    </source>
</evidence>
<reference evidence="2 4" key="1">
    <citation type="journal article" date="2011" name="Nature">
        <title>The Medicago genome provides insight into the evolution of rhizobial symbioses.</title>
        <authorList>
            <person name="Young N.D."/>
            <person name="Debelle F."/>
            <person name="Oldroyd G.E."/>
            <person name="Geurts R."/>
            <person name="Cannon S.B."/>
            <person name="Udvardi M.K."/>
            <person name="Benedito V.A."/>
            <person name="Mayer K.F."/>
            <person name="Gouzy J."/>
            <person name="Schoof H."/>
            <person name="Van de Peer Y."/>
            <person name="Proost S."/>
            <person name="Cook D.R."/>
            <person name="Meyers B.C."/>
            <person name="Spannagl M."/>
            <person name="Cheung F."/>
            <person name="De Mita S."/>
            <person name="Krishnakumar V."/>
            <person name="Gundlach H."/>
            <person name="Zhou S."/>
            <person name="Mudge J."/>
            <person name="Bharti A.K."/>
            <person name="Murray J.D."/>
            <person name="Naoumkina M.A."/>
            <person name="Rosen B."/>
            <person name="Silverstein K.A."/>
            <person name="Tang H."/>
            <person name="Rombauts S."/>
            <person name="Zhao P.X."/>
            <person name="Zhou P."/>
            <person name="Barbe V."/>
            <person name="Bardou P."/>
            <person name="Bechner M."/>
            <person name="Bellec A."/>
            <person name="Berger A."/>
            <person name="Berges H."/>
            <person name="Bidwell S."/>
            <person name="Bisseling T."/>
            <person name="Choisne N."/>
            <person name="Couloux A."/>
            <person name="Denny R."/>
            <person name="Deshpande S."/>
            <person name="Dai X."/>
            <person name="Doyle J.J."/>
            <person name="Dudez A.M."/>
            <person name="Farmer A.D."/>
            <person name="Fouteau S."/>
            <person name="Franken C."/>
            <person name="Gibelin C."/>
            <person name="Gish J."/>
            <person name="Goldstein S."/>
            <person name="Gonzalez A.J."/>
            <person name="Green P.J."/>
            <person name="Hallab A."/>
            <person name="Hartog M."/>
            <person name="Hua A."/>
            <person name="Humphray S.J."/>
            <person name="Jeong D.H."/>
            <person name="Jing Y."/>
            <person name="Jocker A."/>
            <person name="Kenton S.M."/>
            <person name="Kim D.J."/>
            <person name="Klee K."/>
            <person name="Lai H."/>
            <person name="Lang C."/>
            <person name="Lin S."/>
            <person name="Macmil S.L."/>
            <person name="Magdelenat G."/>
            <person name="Matthews L."/>
            <person name="McCorrison J."/>
            <person name="Monaghan E.L."/>
            <person name="Mun J.H."/>
            <person name="Najar F.Z."/>
            <person name="Nicholson C."/>
            <person name="Noirot C."/>
            <person name="O'Bleness M."/>
            <person name="Paule C.R."/>
            <person name="Poulain J."/>
            <person name="Prion F."/>
            <person name="Qin B."/>
            <person name="Qu C."/>
            <person name="Retzel E.F."/>
            <person name="Riddle C."/>
            <person name="Sallet E."/>
            <person name="Samain S."/>
            <person name="Samson N."/>
            <person name="Sanders I."/>
            <person name="Saurat O."/>
            <person name="Scarpelli C."/>
            <person name="Schiex T."/>
            <person name="Segurens B."/>
            <person name="Severin A.J."/>
            <person name="Sherrier D.J."/>
            <person name="Shi R."/>
            <person name="Sims S."/>
            <person name="Singer S.R."/>
            <person name="Sinharoy S."/>
            <person name="Sterck L."/>
            <person name="Viollet A."/>
            <person name="Wang B.B."/>
            <person name="Wang K."/>
            <person name="Wang M."/>
            <person name="Wang X."/>
            <person name="Warfsmann J."/>
            <person name="Weissenbach J."/>
            <person name="White D.D."/>
            <person name="White J.D."/>
            <person name="Wiley G.B."/>
            <person name="Wincker P."/>
            <person name="Xing Y."/>
            <person name="Yang L."/>
            <person name="Yao Z."/>
            <person name="Ying F."/>
            <person name="Zhai J."/>
            <person name="Zhou L."/>
            <person name="Zuber A."/>
            <person name="Denarie J."/>
            <person name="Dixon R.A."/>
            <person name="May G.D."/>
            <person name="Schwartz D.C."/>
            <person name="Rogers J."/>
            <person name="Quetier F."/>
            <person name="Town C.D."/>
            <person name="Roe B.A."/>
        </authorList>
    </citation>
    <scope>NUCLEOTIDE SEQUENCE [LARGE SCALE GENOMIC DNA]</scope>
    <source>
        <strain evidence="2">A17</strain>
        <strain evidence="3 4">cv. Jemalong A17</strain>
    </source>
</reference>
<dbReference type="HOGENOM" id="CLU_2561835_0_0_1"/>
<evidence type="ECO:0000313" key="4">
    <source>
        <dbReference type="Proteomes" id="UP000002051"/>
    </source>
</evidence>
<sequence length="82" mass="9714">MTSKDQKKEASESRSVHFAHEEKICSLKRPQSSLKRTSSRELQKGSLHVRLQFARAKFINLQKIRTTWQLLNGQWKILWMFA</sequence>
<evidence type="ECO:0000256" key="1">
    <source>
        <dbReference type="SAM" id="MobiDB-lite"/>
    </source>
</evidence>
<feature type="region of interest" description="Disordered" evidence="1">
    <location>
        <begin position="1"/>
        <end position="22"/>
    </location>
</feature>
<name>A0A072UC96_MEDTR</name>
<dbReference type="EMBL" id="CM001223">
    <property type="protein sequence ID" value="KEH23470.1"/>
    <property type="molecule type" value="Genomic_DNA"/>
</dbReference>
<evidence type="ECO:0000313" key="2">
    <source>
        <dbReference type="EMBL" id="KEH23470.1"/>
    </source>
</evidence>
<dbReference type="AlphaFoldDB" id="A0A072UC96"/>
<dbReference type="Proteomes" id="UP000002051">
    <property type="component" value="Unassembled WGS sequence"/>
</dbReference>
<protein>
    <submittedName>
        <fullName evidence="2 3">Uncharacterized protein</fullName>
    </submittedName>
</protein>
<dbReference type="EnsemblPlants" id="KEH23470">
    <property type="protein sequence ID" value="KEH23470"/>
    <property type="gene ID" value="MTR_7g083035"/>
</dbReference>
<accession>A0A072UC96</accession>
<reference evidence="2 4" key="2">
    <citation type="journal article" date="2014" name="BMC Genomics">
        <title>An improved genome release (version Mt4.0) for the model legume Medicago truncatula.</title>
        <authorList>
            <person name="Tang H."/>
            <person name="Krishnakumar V."/>
            <person name="Bidwell S."/>
            <person name="Rosen B."/>
            <person name="Chan A."/>
            <person name="Zhou S."/>
            <person name="Gentzbittel L."/>
            <person name="Childs K.L."/>
            <person name="Yandell M."/>
            <person name="Gundlach H."/>
            <person name="Mayer K.F."/>
            <person name="Schwartz D.C."/>
            <person name="Town C.D."/>
        </authorList>
    </citation>
    <scope>GENOME REANNOTATION</scope>
    <source>
        <strain evidence="2">A17</strain>
        <strain evidence="3 4">cv. Jemalong A17</strain>
    </source>
</reference>